<evidence type="ECO:0000313" key="4">
    <source>
        <dbReference type="Proteomes" id="UP001347796"/>
    </source>
</evidence>
<name>A0AAN8KE80_PATCE</name>
<dbReference type="GO" id="GO:0070131">
    <property type="term" value="P:positive regulation of mitochondrial translation"/>
    <property type="evidence" value="ECO:0007669"/>
    <property type="project" value="TreeGrafter"/>
</dbReference>
<dbReference type="GO" id="GO:0005739">
    <property type="term" value="C:mitochondrion"/>
    <property type="evidence" value="ECO:0007669"/>
    <property type="project" value="UniProtKB-ARBA"/>
</dbReference>
<proteinExistence type="inferred from homology"/>
<evidence type="ECO:0000256" key="1">
    <source>
        <dbReference type="ARBA" id="ARBA00008306"/>
    </source>
</evidence>
<organism evidence="3 4">
    <name type="scientific">Patella caerulea</name>
    <name type="common">Rayed Mediterranean limpet</name>
    <dbReference type="NCBI Taxonomy" id="87958"/>
    <lineage>
        <taxon>Eukaryota</taxon>
        <taxon>Metazoa</taxon>
        <taxon>Spiralia</taxon>
        <taxon>Lophotrochozoa</taxon>
        <taxon>Mollusca</taxon>
        <taxon>Gastropoda</taxon>
        <taxon>Patellogastropoda</taxon>
        <taxon>Patelloidea</taxon>
        <taxon>Patellidae</taxon>
        <taxon>Patella</taxon>
    </lineage>
</organism>
<protein>
    <recommendedName>
        <fullName evidence="2">DUF155 domain-containing protein</fullName>
    </recommendedName>
</protein>
<comment type="caution">
    <text evidence="3">The sequence shown here is derived from an EMBL/GenBank/DDBJ whole genome shotgun (WGS) entry which is preliminary data.</text>
</comment>
<sequence>MTSSRSVLKPVQLCSVQQPIFWTGIRTIQFGTDVNLKQTAKMITAKRPTRRKPASGLGDQEMLKVTAYAVGEEIYLDELRKALEIQGLYNQLELPADVDNAIYVKANYAVNGNSREIFFFKEGSVVFWNLPTTERNEVIRFVQKHCQDPYDISLSLHENERMEFQLSEGITDLSGDKINLCTVNKTDEELNLEKYTCSNALTQSVKLAIWEASLETFISSIEQVTEDLRDGKKIKMSRRDVLRKTGELFALRHEINLSSDLLDTPDFYWDRDILETLYQRVCNHLIIARRTKVLNERIKHCCELTELLSSHLNDTHHVRLEWMIIVLIMVEVVFETVHYMDRYFTRLDDTAQENIESTSDIK</sequence>
<dbReference type="Proteomes" id="UP001347796">
    <property type="component" value="Unassembled WGS sequence"/>
</dbReference>
<accession>A0AAN8KE80</accession>
<dbReference type="EMBL" id="JAZGQO010000002">
    <property type="protein sequence ID" value="KAK6191970.1"/>
    <property type="molecule type" value="Genomic_DNA"/>
</dbReference>
<dbReference type="AlphaFoldDB" id="A0AAN8KE80"/>
<gene>
    <name evidence="3" type="ORF">SNE40_003531</name>
</gene>
<dbReference type="InterPro" id="IPR051624">
    <property type="entry name" value="RMD1/Sad1-interacting"/>
</dbReference>
<evidence type="ECO:0000259" key="2">
    <source>
        <dbReference type="Pfam" id="PF02582"/>
    </source>
</evidence>
<reference evidence="3 4" key="1">
    <citation type="submission" date="2024-01" db="EMBL/GenBank/DDBJ databases">
        <title>The genome of the rayed Mediterranean limpet Patella caerulea (Linnaeus, 1758).</title>
        <authorList>
            <person name="Anh-Thu Weber A."/>
            <person name="Halstead-Nussloch G."/>
        </authorList>
    </citation>
    <scope>NUCLEOTIDE SEQUENCE [LARGE SCALE GENOMIC DNA]</scope>
    <source>
        <strain evidence="3">AATW-2023a</strain>
        <tissue evidence="3">Whole specimen</tissue>
    </source>
</reference>
<comment type="similarity">
    <text evidence="1">Belongs to the RMD1/sif2 family.</text>
</comment>
<dbReference type="Pfam" id="PF02582">
    <property type="entry name" value="DUF155"/>
    <property type="match status" value="1"/>
</dbReference>
<dbReference type="InterPro" id="IPR003734">
    <property type="entry name" value="DUF155"/>
</dbReference>
<feature type="domain" description="DUF155" evidence="2">
    <location>
        <begin position="117"/>
        <end position="295"/>
    </location>
</feature>
<dbReference type="PANTHER" id="PTHR16255:SF1">
    <property type="entry name" value="REQUIRED FOR MEIOTIC NUCLEAR DIVISION PROTEIN 1 HOMOLOG"/>
    <property type="match status" value="1"/>
</dbReference>
<evidence type="ECO:0000313" key="3">
    <source>
        <dbReference type="EMBL" id="KAK6191970.1"/>
    </source>
</evidence>
<dbReference type="PANTHER" id="PTHR16255">
    <property type="entry name" value="REQUIRED FOR MEIOTIC NUCLEAR DIVISION PROTEIN 1 HOMOLOG"/>
    <property type="match status" value="1"/>
</dbReference>
<keyword evidence="4" id="KW-1185">Reference proteome</keyword>